<name>A0AAN9Q7F0_CANGL</name>
<gene>
    <name evidence="1" type="ORF">VNO77_28899</name>
</gene>
<dbReference type="AlphaFoldDB" id="A0AAN9Q7F0"/>
<keyword evidence="2" id="KW-1185">Reference proteome</keyword>
<comment type="caution">
    <text evidence="1">The sequence shown here is derived from an EMBL/GenBank/DDBJ whole genome shotgun (WGS) entry which is preliminary data.</text>
</comment>
<sequence>MGTQSCFCTDPELASHSIMSDVKSSLPFSFLTPFCPVKCDSCRSNSKSKLSLLAFSCCRYCSTPVGGIAAFRAFSMFVPPTSYPILLNVNQLHGLINQNYNPIAPNSLLSFLPLNSAGGMFYLQFFEKKLSCLGFRGGYSRIIGVWCPPFKPSAWFCFDNTLNHKDPAMASLFICGLKLYDEKNIPKFIPHHQLKTGYKNVSTFMNQTSELSLPHRQL</sequence>
<evidence type="ECO:0000313" key="2">
    <source>
        <dbReference type="Proteomes" id="UP001367508"/>
    </source>
</evidence>
<accession>A0AAN9Q7F0</accession>
<protein>
    <submittedName>
        <fullName evidence="1">Uncharacterized protein</fullName>
    </submittedName>
</protein>
<proteinExistence type="predicted"/>
<reference evidence="1 2" key="1">
    <citation type="submission" date="2024-01" db="EMBL/GenBank/DDBJ databases">
        <title>The genomes of 5 underutilized Papilionoideae crops provide insights into root nodulation and disease resistanc.</title>
        <authorList>
            <person name="Jiang F."/>
        </authorList>
    </citation>
    <scope>NUCLEOTIDE SEQUENCE [LARGE SCALE GENOMIC DNA]</scope>
    <source>
        <strain evidence="1">LVBAO_FW01</strain>
        <tissue evidence="1">Leaves</tissue>
    </source>
</reference>
<evidence type="ECO:0000313" key="1">
    <source>
        <dbReference type="EMBL" id="KAK7324936.1"/>
    </source>
</evidence>
<dbReference type="Proteomes" id="UP001367508">
    <property type="component" value="Unassembled WGS sequence"/>
</dbReference>
<organism evidence="1 2">
    <name type="scientific">Canavalia gladiata</name>
    <name type="common">Sword bean</name>
    <name type="synonym">Dolichos gladiatus</name>
    <dbReference type="NCBI Taxonomy" id="3824"/>
    <lineage>
        <taxon>Eukaryota</taxon>
        <taxon>Viridiplantae</taxon>
        <taxon>Streptophyta</taxon>
        <taxon>Embryophyta</taxon>
        <taxon>Tracheophyta</taxon>
        <taxon>Spermatophyta</taxon>
        <taxon>Magnoliopsida</taxon>
        <taxon>eudicotyledons</taxon>
        <taxon>Gunneridae</taxon>
        <taxon>Pentapetalae</taxon>
        <taxon>rosids</taxon>
        <taxon>fabids</taxon>
        <taxon>Fabales</taxon>
        <taxon>Fabaceae</taxon>
        <taxon>Papilionoideae</taxon>
        <taxon>50 kb inversion clade</taxon>
        <taxon>NPAAA clade</taxon>
        <taxon>indigoferoid/millettioid clade</taxon>
        <taxon>Phaseoleae</taxon>
        <taxon>Canavalia</taxon>
    </lineage>
</organism>
<dbReference type="EMBL" id="JAYMYQ010000006">
    <property type="protein sequence ID" value="KAK7324936.1"/>
    <property type="molecule type" value="Genomic_DNA"/>
</dbReference>